<dbReference type="PANTHER" id="PTHR47189:SF1">
    <property type="entry name" value="MHC CLASS II TRANSACTIVATOR"/>
    <property type="match status" value="1"/>
</dbReference>
<proteinExistence type="predicted"/>
<evidence type="ECO:0000313" key="5">
    <source>
        <dbReference type="Proteomes" id="UP001163046"/>
    </source>
</evidence>
<evidence type="ECO:0000259" key="3">
    <source>
        <dbReference type="PROSITE" id="PS50837"/>
    </source>
</evidence>
<feature type="domain" description="NACHT" evidence="3">
    <location>
        <begin position="61"/>
        <end position="195"/>
    </location>
</feature>
<dbReference type="InterPro" id="IPR007111">
    <property type="entry name" value="NACHT_NTPase"/>
</dbReference>
<dbReference type="AlphaFoldDB" id="A0A9X0CKG5"/>
<evidence type="ECO:0000256" key="2">
    <source>
        <dbReference type="ARBA" id="ARBA00022737"/>
    </source>
</evidence>
<keyword evidence="5" id="KW-1185">Reference proteome</keyword>
<dbReference type="Pfam" id="PF05729">
    <property type="entry name" value="NACHT"/>
    <property type="match status" value="1"/>
</dbReference>
<dbReference type="PROSITE" id="PS50837">
    <property type="entry name" value="NACHT"/>
    <property type="match status" value="1"/>
</dbReference>
<dbReference type="PANTHER" id="PTHR47189">
    <property type="entry name" value="MHC CLASS II TRANSACTIVATOR"/>
    <property type="match status" value="1"/>
</dbReference>
<dbReference type="Proteomes" id="UP001163046">
    <property type="component" value="Unassembled WGS sequence"/>
</dbReference>
<dbReference type="GO" id="GO:0045345">
    <property type="term" value="P:positive regulation of MHC class I biosynthetic process"/>
    <property type="evidence" value="ECO:0007669"/>
    <property type="project" value="TreeGrafter"/>
</dbReference>
<gene>
    <name evidence="4" type="ORF">OS493_019159</name>
</gene>
<keyword evidence="1" id="KW-0433">Leucine-rich repeat</keyword>
<reference evidence="4" key="1">
    <citation type="submission" date="2023-01" db="EMBL/GenBank/DDBJ databases">
        <title>Genome assembly of the deep-sea coral Lophelia pertusa.</title>
        <authorList>
            <person name="Herrera S."/>
            <person name="Cordes E."/>
        </authorList>
    </citation>
    <scope>NUCLEOTIDE SEQUENCE</scope>
    <source>
        <strain evidence="4">USNM1676648</strain>
        <tissue evidence="4">Polyp</tissue>
    </source>
</reference>
<organism evidence="4 5">
    <name type="scientific">Desmophyllum pertusum</name>
    <dbReference type="NCBI Taxonomy" id="174260"/>
    <lineage>
        <taxon>Eukaryota</taxon>
        <taxon>Metazoa</taxon>
        <taxon>Cnidaria</taxon>
        <taxon>Anthozoa</taxon>
        <taxon>Hexacorallia</taxon>
        <taxon>Scleractinia</taxon>
        <taxon>Caryophylliina</taxon>
        <taxon>Caryophylliidae</taxon>
        <taxon>Desmophyllum</taxon>
    </lineage>
</organism>
<keyword evidence="2" id="KW-0677">Repeat</keyword>
<comment type="caution">
    <text evidence="4">The sequence shown here is derived from an EMBL/GenBank/DDBJ whole genome shotgun (WGS) entry which is preliminary data.</text>
</comment>
<dbReference type="GO" id="GO:0045348">
    <property type="term" value="P:positive regulation of MHC class II biosynthetic process"/>
    <property type="evidence" value="ECO:0007669"/>
    <property type="project" value="TreeGrafter"/>
</dbReference>
<sequence length="357" mass="40604">MKNFYLEKTEYIDHLYLDNIESLKLDDTFIRPVISEVKRPKSNTRNYSVVTKSPENSEDIVNIVITGKAGIGKTTFAQKIVRGWAKGESSLSTLIRIVLWVDYNALEDSNGIVSLEELIFSQLQSLDLPEQLLDFVKDNPNTILIVVDNVSKSQSECQETDFANSFEERMPISALLKKLVTGKILKGATVLTLSRLTHSNCLDLLGVRLSRTEIMGFSPQEIKEYVKSYFANDGCEEDEFSTSMLVECLTDNTLSLCNVPLHCFYMCSFMKWFRSSHSASALELTVLAQEKHPRNYHRTLHWDGTNDFLDAAVTKYAVQFNGNALACSGELNRELWLIEENCHGTHSRFKLFLLEIR</sequence>
<evidence type="ECO:0000313" key="4">
    <source>
        <dbReference type="EMBL" id="KAJ7360067.1"/>
    </source>
</evidence>
<dbReference type="Gene3D" id="3.40.50.300">
    <property type="entry name" value="P-loop containing nucleotide triphosphate hydrolases"/>
    <property type="match status" value="1"/>
</dbReference>
<accession>A0A9X0CKG5</accession>
<dbReference type="OrthoDB" id="5990017at2759"/>
<name>A0A9X0CKG5_9CNID</name>
<protein>
    <recommendedName>
        <fullName evidence="3">NACHT domain-containing protein</fullName>
    </recommendedName>
</protein>
<dbReference type="EMBL" id="MU827312">
    <property type="protein sequence ID" value="KAJ7360067.1"/>
    <property type="molecule type" value="Genomic_DNA"/>
</dbReference>
<dbReference type="GO" id="GO:0045944">
    <property type="term" value="P:positive regulation of transcription by RNA polymerase II"/>
    <property type="evidence" value="ECO:0007669"/>
    <property type="project" value="TreeGrafter"/>
</dbReference>
<dbReference type="InterPro" id="IPR027417">
    <property type="entry name" value="P-loop_NTPase"/>
</dbReference>
<dbReference type="SUPFAM" id="SSF52540">
    <property type="entry name" value="P-loop containing nucleoside triphosphate hydrolases"/>
    <property type="match status" value="1"/>
</dbReference>
<evidence type="ECO:0000256" key="1">
    <source>
        <dbReference type="ARBA" id="ARBA00022614"/>
    </source>
</evidence>